<dbReference type="AlphaFoldDB" id="A0A323UR32"/>
<dbReference type="InterPro" id="IPR029063">
    <property type="entry name" value="SAM-dependent_MTases_sf"/>
</dbReference>
<accession>A0A323UR32</accession>
<organism evidence="1 2">
    <name type="scientific">Rhodopseudomonas palustris</name>
    <dbReference type="NCBI Taxonomy" id="1076"/>
    <lineage>
        <taxon>Bacteria</taxon>
        <taxon>Pseudomonadati</taxon>
        <taxon>Pseudomonadota</taxon>
        <taxon>Alphaproteobacteria</taxon>
        <taxon>Hyphomicrobiales</taxon>
        <taxon>Nitrobacteraceae</taxon>
        <taxon>Rhodopseudomonas</taxon>
    </lineage>
</organism>
<dbReference type="OrthoDB" id="8210690at2"/>
<dbReference type="SUPFAM" id="SSF53335">
    <property type="entry name" value="S-adenosyl-L-methionine-dependent methyltransferases"/>
    <property type="match status" value="1"/>
</dbReference>
<sequence length="314" mass="35732">MSQQSNSQDDRIGPIGRMLYLAGVLGMHVARLRAADNFDVILDDLALYEDVLLRNGGKRLATATALEIGYGQRPFRLIALSFIGTDAVGIDLDEPVYRLDLPRIVRLLRANGMVRTAKSLVRRVIFDPSEYRKLSSVLRSRYGEGRPFDARRLLSGDASAAAAWSAIPRELDLVLSEDVFEHIPPDRIPPLLDMMAERMRRDSLAIIAPMIFTGISGGHDLDWYPHRVNEPLDGRTPPWGHLVGQARPADTYLNELRRSDYRRMFERCFEILEEVDSYHRLGAHYLTPQRRAELAGYSDEDLFANKVRFVLKKR</sequence>
<name>A0A323UR32_RHOPL</name>
<dbReference type="EMBL" id="QKQS01000006">
    <property type="protein sequence ID" value="PZA13616.1"/>
    <property type="molecule type" value="Genomic_DNA"/>
</dbReference>
<evidence type="ECO:0000313" key="1">
    <source>
        <dbReference type="EMBL" id="PZA13616.1"/>
    </source>
</evidence>
<comment type="caution">
    <text evidence="1">The sequence shown here is derived from an EMBL/GenBank/DDBJ whole genome shotgun (WGS) entry which is preliminary data.</text>
</comment>
<protein>
    <recommendedName>
        <fullName evidence="3">Methyltransferase domain-containing protein</fullName>
    </recommendedName>
</protein>
<evidence type="ECO:0000313" key="2">
    <source>
        <dbReference type="Proteomes" id="UP000248134"/>
    </source>
</evidence>
<evidence type="ECO:0008006" key="3">
    <source>
        <dbReference type="Google" id="ProtNLM"/>
    </source>
</evidence>
<gene>
    <name evidence="1" type="ORF">DNX69_04490</name>
</gene>
<dbReference type="RefSeq" id="WP_110784778.1">
    <property type="nucleotide sequence ID" value="NZ_QKQS01000006.1"/>
</dbReference>
<proteinExistence type="predicted"/>
<reference evidence="1 2" key="1">
    <citation type="submission" date="2018-06" db="EMBL/GenBank/DDBJ databases">
        <title>Draft Whole-Genome Sequence of the purple photosynthetic bacterium Rhodospeudomonas palustris XCP.</title>
        <authorList>
            <person name="Rayyan A."/>
            <person name="Meyer T.E."/>
            <person name="Kyndt J.A."/>
        </authorList>
    </citation>
    <scope>NUCLEOTIDE SEQUENCE [LARGE SCALE GENOMIC DNA]</scope>
    <source>
        <strain evidence="1 2">XCP</strain>
    </source>
</reference>
<dbReference type="Proteomes" id="UP000248134">
    <property type="component" value="Unassembled WGS sequence"/>
</dbReference>